<name>A0AAQ3R4C2_PSEAI</name>
<organism evidence="3 4">
    <name type="scientific">Pseudomonas aeruginosa</name>
    <dbReference type="NCBI Taxonomy" id="287"/>
    <lineage>
        <taxon>Bacteria</taxon>
        <taxon>Pseudomonadati</taxon>
        <taxon>Pseudomonadota</taxon>
        <taxon>Gammaproteobacteria</taxon>
        <taxon>Pseudomonadales</taxon>
        <taxon>Pseudomonadaceae</taxon>
        <taxon>Pseudomonas</taxon>
    </lineage>
</organism>
<dbReference type="InterPro" id="IPR031325">
    <property type="entry name" value="RHS_repeat"/>
</dbReference>
<dbReference type="Proteomes" id="UP001297540">
    <property type="component" value="Chromosome"/>
</dbReference>
<evidence type="ECO:0000256" key="1">
    <source>
        <dbReference type="SAM" id="MobiDB-lite"/>
    </source>
</evidence>
<dbReference type="Pfam" id="PF20148">
    <property type="entry name" value="DUF6531"/>
    <property type="match status" value="1"/>
</dbReference>
<proteinExistence type="predicted"/>
<gene>
    <name evidence="3" type="ORF">L4V69_17750</name>
</gene>
<dbReference type="Pfam" id="PF05593">
    <property type="entry name" value="RHS_repeat"/>
    <property type="match status" value="1"/>
</dbReference>
<dbReference type="Gene3D" id="2.180.10.10">
    <property type="entry name" value="RHS repeat-associated core"/>
    <property type="match status" value="1"/>
</dbReference>
<dbReference type="NCBIfam" id="TIGR01643">
    <property type="entry name" value="YD_repeat_2x"/>
    <property type="match status" value="1"/>
</dbReference>
<feature type="domain" description="DUF6531" evidence="2">
    <location>
        <begin position="170"/>
        <end position="234"/>
    </location>
</feature>
<evidence type="ECO:0000313" key="4">
    <source>
        <dbReference type="Proteomes" id="UP001297540"/>
    </source>
</evidence>
<dbReference type="InterPro" id="IPR006530">
    <property type="entry name" value="YD"/>
</dbReference>
<accession>A0AAQ3R4C2</accession>
<dbReference type="AlphaFoldDB" id="A0AAQ3R4C2"/>
<reference evidence="3" key="1">
    <citation type="submission" date="2023-06" db="EMBL/GenBank/DDBJ databases">
        <authorList>
            <consortium name="Clinical and Environmental Microbiology Branch: Whole genome sequencing antimicrobial resistance pathogens in the healthcare setting"/>
        </authorList>
    </citation>
    <scope>NUCLEOTIDE SEQUENCE</scope>
    <source>
        <strain evidence="3">2021CK-01020</strain>
    </source>
</reference>
<sequence>MEMYKALAFLLLNTFIAVVHAEEGWELSVSGPAPGQPGHVPYPDRRQPSLEAACAASDRYYIDSNLKGGHVVLGYISRKTLIDARYNSFFCSISIFRKSPLAATSGTATYGNPNWWGASGTAVNVTQAPPTGCPYNLFNGRYECPTDVSDRKNAGIPNENGCQGPSSFQGNPINASIGNKFQRETDIDPSHSPLQFERYYNSITGMWTNTFQEGLKIVGENISLSLPDGRQELFRLTDGAISSDATTGTLSKDQAGWRYDYRDGTSSLFDVQGRLIQRKVRGQVITITYPNLSTTKAKDGFGNTLTVSWNATKQPYLVDYNGSLKVEYLYDGGARLVSKKTTSQGLNRTRKYLYADSGNAGLMVGIIDEQGTRYATWTYDDQGRAISSEHANGAEKVTLAYNDDGSTTVTNEYGKQATYRFQVIQGIKRIVAIEGEPSPNCPGSNSTFTYDDQGLLTSKRDNNGNLTTYQYNARGLETSRTEAAGTAQTRTITTDWHPTLFLPVQVSEPSRSTRYQYDAEGRRTSEGIMANQ</sequence>
<dbReference type="EMBL" id="CP136986">
    <property type="protein sequence ID" value="WOS80926.1"/>
    <property type="molecule type" value="Genomic_DNA"/>
</dbReference>
<feature type="region of interest" description="Disordered" evidence="1">
    <location>
        <begin position="509"/>
        <end position="532"/>
    </location>
</feature>
<protein>
    <submittedName>
        <fullName evidence="3">DUF6531 domain-containing protein</fullName>
    </submittedName>
</protein>
<reference evidence="3" key="2">
    <citation type="submission" date="2023-10" db="EMBL/GenBank/DDBJ databases">
        <title>Pathogen: clinical or host-associated sample.</title>
        <authorList>
            <person name="Hergert J."/>
            <person name="Casey R."/>
            <person name="Wagner J."/>
            <person name="Young E.L."/>
            <person name="Oakeson K.F."/>
        </authorList>
    </citation>
    <scope>NUCLEOTIDE SEQUENCE</scope>
    <source>
        <strain evidence="3">2021CK-01020</strain>
    </source>
</reference>
<evidence type="ECO:0000259" key="2">
    <source>
        <dbReference type="Pfam" id="PF20148"/>
    </source>
</evidence>
<evidence type="ECO:0000313" key="3">
    <source>
        <dbReference type="EMBL" id="WOS80926.1"/>
    </source>
</evidence>
<dbReference type="InterPro" id="IPR045351">
    <property type="entry name" value="DUF6531"/>
</dbReference>